<evidence type="ECO:0000313" key="3">
    <source>
        <dbReference type="EMBL" id="KAE8241804.1"/>
    </source>
</evidence>
<reference evidence="3" key="2">
    <citation type="journal article" date="2019" name="IMA Fungus">
        <title>Genome sequencing and comparison of five Tilletia species to identify candidate genes for the detection of regulated species infecting wheat.</title>
        <authorList>
            <person name="Nguyen H.D.T."/>
            <person name="Sultana T."/>
            <person name="Kesanakurti P."/>
            <person name="Hambleton S."/>
        </authorList>
    </citation>
    <scope>NUCLEOTIDE SEQUENCE</scope>
    <source>
        <strain evidence="3">DAOMC 236416</strain>
    </source>
</reference>
<feature type="region of interest" description="Disordered" evidence="1">
    <location>
        <begin position="360"/>
        <end position="386"/>
    </location>
</feature>
<organism evidence="3 4">
    <name type="scientific">Tilletia indica</name>
    <dbReference type="NCBI Taxonomy" id="43049"/>
    <lineage>
        <taxon>Eukaryota</taxon>
        <taxon>Fungi</taxon>
        <taxon>Dikarya</taxon>
        <taxon>Basidiomycota</taxon>
        <taxon>Ustilaginomycotina</taxon>
        <taxon>Exobasidiomycetes</taxon>
        <taxon>Tilletiales</taxon>
        <taxon>Tilletiaceae</taxon>
        <taxon>Tilletia</taxon>
    </lineage>
</organism>
<sequence length="402" mass="43995">MSPQASDSFFTSSPRIKRARPSAPNDSKKRARLSSPARPTMAPEPSKAEPAMGIIVYIVLALFSAMVFLLVVAVMISSKANARLFRNDKNHGDQGATTTKRARDGGEEDEVAEGVDGDGEESALDCTREVMQLIIRRFDASTEGDQSSDDEYGYTYHVETDSDWSATATPLTDATMTTPPTPLPSPLPPSSSDSGSDSGSKHTVTPSVVPDWTGLSWDWVLEGQDELDRDVEAGSTCHIKFESANFEHEVEVEVPSHSHTASSALYQSALMAMDIEEVHEGCEAMLLPFEAVLACPTGDKDTQELFGLGLGINTDCIDHKDQRPQLLRQSTYSHTRRPRCPSLECECEFSRRRLCPLLEEDESSDEDEEEGSFSPSSGGSLTPRCSDGRTFFWILPAVQRTT</sequence>
<feature type="compositionally biased region" description="Polar residues" evidence="1">
    <location>
        <begin position="1"/>
        <end position="14"/>
    </location>
</feature>
<keyword evidence="2" id="KW-1133">Transmembrane helix</keyword>
<feature type="compositionally biased region" description="Pro residues" evidence="1">
    <location>
        <begin position="179"/>
        <end position="189"/>
    </location>
</feature>
<keyword evidence="2" id="KW-0472">Membrane</keyword>
<name>A0A177TNU5_9BASI</name>
<feature type="transmembrane region" description="Helical" evidence="2">
    <location>
        <begin position="54"/>
        <end position="76"/>
    </location>
</feature>
<evidence type="ECO:0000256" key="1">
    <source>
        <dbReference type="SAM" id="MobiDB-lite"/>
    </source>
</evidence>
<gene>
    <name evidence="3" type="ORF">A4X13_0g7256</name>
</gene>
<evidence type="ECO:0000313" key="4">
    <source>
        <dbReference type="Proteomes" id="UP000077521"/>
    </source>
</evidence>
<feature type="region of interest" description="Disordered" evidence="1">
    <location>
        <begin position="1"/>
        <end position="46"/>
    </location>
</feature>
<reference evidence="3" key="1">
    <citation type="submission" date="2016-04" db="EMBL/GenBank/DDBJ databases">
        <authorList>
            <person name="Nguyen H.D."/>
            <person name="Samba Siva P."/>
            <person name="Cullis J."/>
            <person name="Levesque C.A."/>
            <person name="Hambleton S."/>
        </authorList>
    </citation>
    <scope>NUCLEOTIDE SEQUENCE</scope>
    <source>
        <strain evidence="3">DAOMC 236416</strain>
    </source>
</reference>
<keyword evidence="2" id="KW-0812">Transmembrane</keyword>
<accession>A0A177TNU5</accession>
<dbReference type="AlphaFoldDB" id="A0A177TNU5"/>
<feature type="compositionally biased region" description="Acidic residues" evidence="1">
    <location>
        <begin position="106"/>
        <end position="123"/>
    </location>
</feature>
<feature type="region of interest" description="Disordered" evidence="1">
    <location>
        <begin position="87"/>
        <end position="123"/>
    </location>
</feature>
<dbReference type="Proteomes" id="UP000077521">
    <property type="component" value="Unassembled WGS sequence"/>
</dbReference>
<feature type="region of interest" description="Disordered" evidence="1">
    <location>
        <begin position="170"/>
        <end position="207"/>
    </location>
</feature>
<evidence type="ECO:0000256" key="2">
    <source>
        <dbReference type="SAM" id="Phobius"/>
    </source>
</evidence>
<protein>
    <submittedName>
        <fullName evidence="3">Uncharacterized protein</fullName>
    </submittedName>
</protein>
<dbReference type="EMBL" id="LWDF02000850">
    <property type="protein sequence ID" value="KAE8241804.1"/>
    <property type="molecule type" value="Genomic_DNA"/>
</dbReference>
<keyword evidence="4" id="KW-1185">Reference proteome</keyword>
<feature type="compositionally biased region" description="Acidic residues" evidence="1">
    <location>
        <begin position="360"/>
        <end position="371"/>
    </location>
</feature>
<proteinExistence type="predicted"/>
<comment type="caution">
    <text evidence="3">The sequence shown here is derived from an EMBL/GenBank/DDBJ whole genome shotgun (WGS) entry which is preliminary data.</text>
</comment>